<evidence type="ECO:0000313" key="2">
    <source>
        <dbReference type="Proteomes" id="UP001231941"/>
    </source>
</evidence>
<comment type="caution">
    <text evidence="1">The sequence shown here is derived from an EMBL/GenBank/DDBJ whole genome shotgun (WGS) entry which is preliminary data.</text>
</comment>
<dbReference type="InterPro" id="IPR019688">
    <property type="entry name" value="DUF2533"/>
</dbReference>
<protein>
    <submittedName>
        <fullName evidence="1">DUF2533 family protein</fullName>
    </submittedName>
</protein>
<name>A0ABT9IY06_9BACL</name>
<gene>
    <name evidence="1" type="ORF">Q5Y73_09060</name>
</gene>
<reference evidence="1 2" key="1">
    <citation type="submission" date="2023-08" db="EMBL/GenBank/DDBJ databases">
        <authorList>
            <person name="Park J.-S."/>
        </authorList>
    </citation>
    <scope>NUCLEOTIDE SEQUENCE [LARGE SCALE GENOMIC DNA]</scope>
    <source>
        <strain evidence="1 2">2205SS18-9</strain>
    </source>
</reference>
<dbReference type="EMBL" id="JAVAMP010000002">
    <property type="protein sequence ID" value="MDP5274256.1"/>
    <property type="molecule type" value="Genomic_DNA"/>
</dbReference>
<dbReference type="Proteomes" id="UP001231941">
    <property type="component" value="Unassembled WGS sequence"/>
</dbReference>
<sequence length="84" mass="9769">MDTREALTAHTNKLHKHLVQFQKLDSLREQAIDEAVLLCKEGKPYSTEKINHWTNKINEHAKQGISPTRVVVSEEMIKEYVNKK</sequence>
<dbReference type="Pfam" id="PF10752">
    <property type="entry name" value="DUF2533"/>
    <property type="match status" value="1"/>
</dbReference>
<keyword evidence="2" id="KW-1185">Reference proteome</keyword>
<dbReference type="RefSeq" id="WP_305991541.1">
    <property type="nucleotide sequence ID" value="NZ_JAVAMP010000002.1"/>
</dbReference>
<evidence type="ECO:0000313" key="1">
    <source>
        <dbReference type="EMBL" id="MDP5274256.1"/>
    </source>
</evidence>
<proteinExistence type="predicted"/>
<accession>A0ABT9IY06</accession>
<organism evidence="1 2">
    <name type="scientific">Chengkuizengella axinellae</name>
    <dbReference type="NCBI Taxonomy" id="3064388"/>
    <lineage>
        <taxon>Bacteria</taxon>
        <taxon>Bacillati</taxon>
        <taxon>Bacillota</taxon>
        <taxon>Bacilli</taxon>
        <taxon>Bacillales</taxon>
        <taxon>Paenibacillaceae</taxon>
        <taxon>Chengkuizengella</taxon>
    </lineage>
</organism>